<dbReference type="InterPro" id="IPR019587">
    <property type="entry name" value="Polyketide_cyclase/dehydratase"/>
</dbReference>
<dbReference type="RefSeq" id="WP_068272996.1">
    <property type="nucleotide sequence ID" value="NZ_LQZG01000002.1"/>
</dbReference>
<evidence type="ECO:0000313" key="1">
    <source>
        <dbReference type="EMBL" id="OAB87553.1"/>
    </source>
</evidence>
<dbReference type="STRING" id="262209.AWH69_05670"/>
<dbReference type="InterPro" id="IPR023393">
    <property type="entry name" value="START-like_dom_sf"/>
</dbReference>
<dbReference type="SUPFAM" id="SSF55961">
    <property type="entry name" value="Bet v1-like"/>
    <property type="match status" value="1"/>
</dbReference>
<organism evidence="1 2">
    <name type="scientific">Janibacter melonis</name>
    <dbReference type="NCBI Taxonomy" id="262209"/>
    <lineage>
        <taxon>Bacteria</taxon>
        <taxon>Bacillati</taxon>
        <taxon>Actinomycetota</taxon>
        <taxon>Actinomycetes</taxon>
        <taxon>Micrococcales</taxon>
        <taxon>Intrasporangiaceae</taxon>
        <taxon>Janibacter</taxon>
    </lineage>
</organism>
<evidence type="ECO:0000313" key="2">
    <source>
        <dbReference type="Proteomes" id="UP000076976"/>
    </source>
</evidence>
<dbReference type="EMBL" id="LQZG01000002">
    <property type="protein sequence ID" value="OAB87553.1"/>
    <property type="molecule type" value="Genomic_DNA"/>
</dbReference>
<sequence>MISRLAFTDAWEMDHPADEVLRVLADVDSYMQWWPQVKEVERVDSEHGQLRVCSRIPVSLRMTITREAELPEIGLLRVRVQGDLRGWSQWHVAAVPGGCRVAYTQEVSIAHPFFKLVAAVPLIGVRVIRANHDAMMRGGQQGLGEYLAA</sequence>
<comment type="caution">
    <text evidence="1">The sequence shown here is derived from an EMBL/GenBank/DDBJ whole genome shotgun (WGS) entry which is preliminary data.</text>
</comment>
<keyword evidence="2" id="KW-1185">Reference proteome</keyword>
<dbReference type="Pfam" id="PF10604">
    <property type="entry name" value="Polyketide_cyc2"/>
    <property type="match status" value="1"/>
</dbReference>
<name>A0A176QCZ7_9MICO</name>
<protein>
    <recommendedName>
        <fullName evidence="3">Polyketide cyclase</fullName>
    </recommendedName>
</protein>
<dbReference type="AlphaFoldDB" id="A0A176QCZ7"/>
<accession>A0A176QCZ7</accession>
<proteinExistence type="predicted"/>
<evidence type="ECO:0008006" key="3">
    <source>
        <dbReference type="Google" id="ProtNLM"/>
    </source>
</evidence>
<dbReference type="Proteomes" id="UP000076976">
    <property type="component" value="Unassembled WGS sequence"/>
</dbReference>
<gene>
    <name evidence="1" type="ORF">AWH69_05670</name>
</gene>
<dbReference type="Gene3D" id="3.30.530.20">
    <property type="match status" value="1"/>
</dbReference>
<reference evidence="1 2" key="1">
    <citation type="submission" date="2016-01" db="EMBL/GenBank/DDBJ databases">
        <title>Janibacter melonis strain CD11_4 genome sequencing and assembly.</title>
        <authorList>
            <person name="Nair G.R."/>
            <person name="Kaur G."/>
            <person name="Chander A.M."/>
            <person name="Mayilraj S."/>
        </authorList>
    </citation>
    <scope>NUCLEOTIDE SEQUENCE [LARGE SCALE GENOMIC DNA]</scope>
    <source>
        <strain evidence="1 2">CD11-4</strain>
    </source>
</reference>